<dbReference type="EC" id="3.5.1.88" evidence="2"/>
<gene>
    <name evidence="2" type="ORF">FYJ84_11185</name>
</gene>
<proteinExistence type="inferred from homology"/>
<keyword evidence="2" id="KW-0378">Hydrolase</keyword>
<dbReference type="CDD" id="cd00487">
    <property type="entry name" value="Pep_deformylase"/>
    <property type="match status" value="1"/>
</dbReference>
<dbReference type="Gene3D" id="3.90.45.10">
    <property type="entry name" value="Peptide deformylase"/>
    <property type="match status" value="1"/>
</dbReference>
<comment type="caution">
    <text evidence="2">The sequence shown here is derived from an EMBL/GenBank/DDBJ whole genome shotgun (WGS) entry which is preliminary data.</text>
</comment>
<keyword evidence="3" id="KW-1185">Reference proteome</keyword>
<accession>A0A6I2UIZ9</accession>
<dbReference type="GO" id="GO:0042586">
    <property type="term" value="F:peptide deformylase activity"/>
    <property type="evidence" value="ECO:0007669"/>
    <property type="project" value="UniProtKB-EC"/>
</dbReference>
<dbReference type="SUPFAM" id="SSF56420">
    <property type="entry name" value="Peptide deformylase"/>
    <property type="match status" value="1"/>
</dbReference>
<reference evidence="2 3" key="1">
    <citation type="submission" date="2019-08" db="EMBL/GenBank/DDBJ databases">
        <title>In-depth cultivation of the pig gut microbiome towards novel bacterial diversity and tailored functional studies.</title>
        <authorList>
            <person name="Wylensek D."/>
            <person name="Hitch T.C.A."/>
            <person name="Clavel T."/>
        </authorList>
    </citation>
    <scope>NUCLEOTIDE SEQUENCE [LARGE SCALE GENOMIC DNA]</scope>
    <source>
        <strain evidence="2 3">WCA-693-APC-5D-A</strain>
    </source>
</reference>
<dbReference type="InterPro" id="IPR036821">
    <property type="entry name" value="Peptide_deformylase_sf"/>
</dbReference>
<dbReference type="RefSeq" id="WP_154407714.1">
    <property type="nucleotide sequence ID" value="NZ_VUNR01000026.1"/>
</dbReference>
<dbReference type="EMBL" id="VUNR01000026">
    <property type="protein sequence ID" value="MSU09544.1"/>
    <property type="molecule type" value="Genomic_DNA"/>
</dbReference>
<dbReference type="PANTHER" id="PTHR10458">
    <property type="entry name" value="PEPTIDE DEFORMYLASE"/>
    <property type="match status" value="1"/>
</dbReference>
<organism evidence="2 3">
    <name type="scientific">Anaerovibrio slackiae</name>
    <dbReference type="NCBI Taxonomy" id="2652309"/>
    <lineage>
        <taxon>Bacteria</taxon>
        <taxon>Bacillati</taxon>
        <taxon>Bacillota</taxon>
        <taxon>Negativicutes</taxon>
        <taxon>Selenomonadales</taxon>
        <taxon>Selenomonadaceae</taxon>
        <taxon>Anaerovibrio</taxon>
    </lineage>
</organism>
<dbReference type="Pfam" id="PF01327">
    <property type="entry name" value="Pep_deformylase"/>
    <property type="match status" value="1"/>
</dbReference>
<evidence type="ECO:0000313" key="2">
    <source>
        <dbReference type="EMBL" id="MSU09544.1"/>
    </source>
</evidence>
<sequence>MVKEIIRDVNLLQIKAEDAVKEDIDGVAQDLLDTLQANSHRCIGMAANMIGIAKAIIAVDTQAEARAMAANAAQGAGMAGLAATAGNGEGLLLMLNPRYTKKSPRTYSVKEGCLSLSGERVAERHQWVEVIYRDMQWQKRKQRFAGLTAEIIQHEMDHLAGILI</sequence>
<dbReference type="PANTHER" id="PTHR10458:SF22">
    <property type="entry name" value="PEPTIDE DEFORMYLASE"/>
    <property type="match status" value="1"/>
</dbReference>
<comment type="similarity">
    <text evidence="1">Belongs to the polypeptide deformylase family.</text>
</comment>
<dbReference type="GeneID" id="96779492"/>
<name>A0A6I2UIZ9_9FIRM</name>
<dbReference type="AlphaFoldDB" id="A0A6I2UIZ9"/>
<dbReference type="InterPro" id="IPR023635">
    <property type="entry name" value="Peptide_deformylase"/>
</dbReference>
<dbReference type="PRINTS" id="PR01576">
    <property type="entry name" value="PDEFORMYLASE"/>
</dbReference>
<evidence type="ECO:0000313" key="3">
    <source>
        <dbReference type="Proteomes" id="UP000433181"/>
    </source>
</evidence>
<dbReference type="PIRSF" id="PIRSF004749">
    <property type="entry name" value="Pep_def"/>
    <property type="match status" value="1"/>
</dbReference>
<evidence type="ECO:0000256" key="1">
    <source>
        <dbReference type="ARBA" id="ARBA00010759"/>
    </source>
</evidence>
<dbReference type="Proteomes" id="UP000433181">
    <property type="component" value="Unassembled WGS sequence"/>
</dbReference>
<protein>
    <submittedName>
        <fullName evidence="2">Peptide deformylase</fullName>
        <ecNumber evidence="2">3.5.1.88</ecNumber>
    </submittedName>
</protein>